<accession>A0A381T8G9</accession>
<dbReference type="InterPro" id="IPR035901">
    <property type="entry name" value="GIY-YIG_endonuc_sf"/>
</dbReference>
<dbReference type="Gene3D" id="3.40.1440.10">
    <property type="entry name" value="GIY-YIG endonuclease"/>
    <property type="match status" value="1"/>
</dbReference>
<dbReference type="AlphaFoldDB" id="A0A381T8G9"/>
<gene>
    <name evidence="2" type="ORF">METZ01_LOCUS65340</name>
</gene>
<organism evidence="2">
    <name type="scientific">marine metagenome</name>
    <dbReference type="NCBI Taxonomy" id="408172"/>
    <lineage>
        <taxon>unclassified sequences</taxon>
        <taxon>metagenomes</taxon>
        <taxon>ecological metagenomes</taxon>
    </lineage>
</organism>
<dbReference type="EMBL" id="UINC01004190">
    <property type="protein sequence ID" value="SVA12486.1"/>
    <property type="molecule type" value="Genomic_DNA"/>
</dbReference>
<feature type="domain" description="GIY-YIG" evidence="1">
    <location>
        <begin position="1"/>
        <end position="75"/>
    </location>
</feature>
<protein>
    <recommendedName>
        <fullName evidence="1">GIY-YIG domain-containing protein</fullName>
    </recommendedName>
</protein>
<reference evidence="2" key="1">
    <citation type="submission" date="2018-05" db="EMBL/GenBank/DDBJ databases">
        <authorList>
            <person name="Lanie J.A."/>
            <person name="Ng W.-L."/>
            <person name="Kazmierczak K.M."/>
            <person name="Andrzejewski T.M."/>
            <person name="Davidsen T.M."/>
            <person name="Wayne K.J."/>
            <person name="Tettelin H."/>
            <person name="Glass J.I."/>
            <person name="Rusch D."/>
            <person name="Podicherti R."/>
            <person name="Tsui H.-C.T."/>
            <person name="Winkler M.E."/>
        </authorList>
    </citation>
    <scope>NUCLEOTIDE SEQUENCE</scope>
</reference>
<dbReference type="SUPFAM" id="SSF82771">
    <property type="entry name" value="GIY-YIG endonuclease"/>
    <property type="match status" value="1"/>
</dbReference>
<proteinExistence type="predicted"/>
<name>A0A381T8G9_9ZZZZ</name>
<dbReference type="InterPro" id="IPR000305">
    <property type="entry name" value="GIY-YIG_endonuc"/>
</dbReference>
<evidence type="ECO:0000313" key="2">
    <source>
        <dbReference type="EMBL" id="SVA12486.1"/>
    </source>
</evidence>
<evidence type="ECO:0000259" key="1">
    <source>
        <dbReference type="PROSITE" id="PS50164"/>
    </source>
</evidence>
<sequence length="156" mass="18842">MYFIYVLKLKDSKYYIGKSRSQKTLFNRLQNHFSHNGAVWTKRYKPIEVIDIINIVDEKFMEDRIVFEYMKKYGIENVRGGSFCKVKLPVEEQKVIKRIINTEEDRCFICNSSNHMSNDCYKYKKKINKIKEKKNCCETITKYFKSFLIKFKILNK</sequence>
<dbReference type="CDD" id="cd00719">
    <property type="entry name" value="GIY-YIG_SF"/>
    <property type="match status" value="1"/>
</dbReference>
<dbReference type="PROSITE" id="PS50164">
    <property type="entry name" value="GIY_YIG"/>
    <property type="match status" value="1"/>
</dbReference>